<dbReference type="InterPro" id="IPR050624">
    <property type="entry name" value="HTH-type_Tx_Regulator"/>
</dbReference>
<comment type="caution">
    <text evidence="4">The sequence shown here is derived from an EMBL/GenBank/DDBJ whole genome shotgun (WGS) entry which is preliminary data.</text>
</comment>
<keyword evidence="5" id="KW-1185">Reference proteome</keyword>
<proteinExistence type="predicted"/>
<dbReference type="Gene3D" id="1.10.357.10">
    <property type="entry name" value="Tetracycline Repressor, domain 2"/>
    <property type="match status" value="1"/>
</dbReference>
<gene>
    <name evidence="4" type="ORF">H8R91_06890</name>
</gene>
<dbReference type="SUPFAM" id="SSF46689">
    <property type="entry name" value="Homeodomain-like"/>
    <property type="match status" value="1"/>
</dbReference>
<evidence type="ECO:0000259" key="3">
    <source>
        <dbReference type="PROSITE" id="PS50977"/>
    </source>
</evidence>
<accession>A0ABR7HL80</accession>
<protein>
    <submittedName>
        <fullName evidence="4">TetR/AcrR family transcriptional regulator</fullName>
    </submittedName>
</protein>
<organism evidence="4 5">
    <name type="scientific">Ruminococcus intestinalis</name>
    <dbReference type="NCBI Taxonomy" id="2763066"/>
    <lineage>
        <taxon>Bacteria</taxon>
        <taxon>Bacillati</taxon>
        <taxon>Bacillota</taxon>
        <taxon>Clostridia</taxon>
        <taxon>Eubacteriales</taxon>
        <taxon>Oscillospiraceae</taxon>
        <taxon>Ruminococcus</taxon>
    </lineage>
</organism>
<evidence type="ECO:0000313" key="4">
    <source>
        <dbReference type="EMBL" id="MBC5728244.1"/>
    </source>
</evidence>
<sequence length="178" mass="20956">MDKRVKNTTKALKQTLFDMLEQMPLSKITVTSLCKQAGVNRVTFYHHFADVYDMISQIEISYVEELKNYNFKFTQNGKVNFLWIVRFVKKYSDFYRVVFNNNIQTKLLDEMYAELKKEYCAAFGKKDIPQTKLEYMFTFLESGASSILKKWVRGGMAESEEYIADLISEIFISMHSHI</sequence>
<dbReference type="RefSeq" id="WP_186935406.1">
    <property type="nucleotide sequence ID" value="NZ_JACOPS010000003.1"/>
</dbReference>
<dbReference type="EMBL" id="JACOPS010000003">
    <property type="protein sequence ID" value="MBC5728244.1"/>
    <property type="molecule type" value="Genomic_DNA"/>
</dbReference>
<dbReference type="InterPro" id="IPR039532">
    <property type="entry name" value="TetR_C_Firmicutes"/>
</dbReference>
<dbReference type="PROSITE" id="PS50977">
    <property type="entry name" value="HTH_TETR_2"/>
    <property type="match status" value="1"/>
</dbReference>
<name>A0ABR7HL80_9FIRM</name>
<evidence type="ECO:0000256" key="1">
    <source>
        <dbReference type="ARBA" id="ARBA00023125"/>
    </source>
</evidence>
<evidence type="ECO:0000256" key="2">
    <source>
        <dbReference type="PROSITE-ProRule" id="PRU00335"/>
    </source>
</evidence>
<keyword evidence="1 2" id="KW-0238">DNA-binding</keyword>
<dbReference type="Proteomes" id="UP000636755">
    <property type="component" value="Unassembled WGS sequence"/>
</dbReference>
<dbReference type="InterPro" id="IPR009057">
    <property type="entry name" value="Homeodomain-like_sf"/>
</dbReference>
<dbReference type="Pfam" id="PF14278">
    <property type="entry name" value="TetR_C_8"/>
    <property type="match status" value="1"/>
</dbReference>
<feature type="DNA-binding region" description="H-T-H motif" evidence="2">
    <location>
        <begin position="29"/>
        <end position="48"/>
    </location>
</feature>
<evidence type="ECO:0000313" key="5">
    <source>
        <dbReference type="Proteomes" id="UP000636755"/>
    </source>
</evidence>
<feature type="domain" description="HTH tetR-type" evidence="3">
    <location>
        <begin position="6"/>
        <end position="66"/>
    </location>
</feature>
<dbReference type="InterPro" id="IPR001647">
    <property type="entry name" value="HTH_TetR"/>
</dbReference>
<reference evidence="4 5" key="1">
    <citation type="submission" date="2020-08" db="EMBL/GenBank/DDBJ databases">
        <title>Genome public.</title>
        <authorList>
            <person name="Liu C."/>
            <person name="Sun Q."/>
        </authorList>
    </citation>
    <scope>NUCLEOTIDE SEQUENCE [LARGE SCALE GENOMIC DNA]</scope>
    <source>
        <strain evidence="4 5">NSJ-71</strain>
    </source>
</reference>
<dbReference type="PANTHER" id="PTHR43479">
    <property type="entry name" value="ACREF/ENVCD OPERON REPRESSOR-RELATED"/>
    <property type="match status" value="1"/>
</dbReference>
<dbReference type="PANTHER" id="PTHR43479:SF11">
    <property type="entry name" value="ACREF_ENVCD OPERON REPRESSOR-RELATED"/>
    <property type="match status" value="1"/>
</dbReference>